<sequence>MAGISKYYRQEGTMQQAAASFWQWFVDNEHRFRKLEKNDSDQALSFLEELIQQMQPFNPYLKALAGPDNSGNFELIITSDGDIALFCKVEELIKAAPAVDNWVFTAHKPALGFEGISIDLYGLQFSTDTTSFYPVVQEDYPDEVNIVITHSGYNKEMDDHFQAGGMIYLENGLGEVNTATKIDNYETGPLPAADKEIEVIPIPKLSEYLNWREKEFVEKYESVPAERPDTYHLLEAEDRDGKKMLLTVNMDCRYWDKKPAYSWLLQVNINYTGDENGFPSEEQLIALQTLEEEMFTLLPEDRTILAGNKTYDNCRNIYFYVSDYKTTAAKLDQYIEGKETIYEILFFIRRDKYWRVMEQYFNLPIED</sequence>
<gene>
    <name evidence="2" type="ORF">A4R26_14570</name>
</gene>
<dbReference type="AlphaFoldDB" id="A0A1V9G570"/>
<keyword evidence="3" id="KW-1185">Reference proteome</keyword>
<accession>A0A1V9G570</accession>
<protein>
    <recommendedName>
        <fullName evidence="1">DUF695 domain-containing protein</fullName>
    </recommendedName>
</protein>
<dbReference type="OrthoDB" id="9151249at2"/>
<dbReference type="STRING" id="550983.A4R26_14570"/>
<dbReference type="RefSeq" id="WP_081163251.1">
    <property type="nucleotide sequence ID" value="NZ_LWBP01000067.1"/>
</dbReference>
<name>A0A1V9G570_9BACT</name>
<proteinExistence type="predicted"/>
<dbReference type="Pfam" id="PF05117">
    <property type="entry name" value="DUF695"/>
    <property type="match status" value="1"/>
</dbReference>
<feature type="domain" description="DUF695" evidence="1">
    <location>
        <begin position="240"/>
        <end position="359"/>
    </location>
</feature>
<dbReference type="InterPro" id="IPR016097">
    <property type="entry name" value="DUF695"/>
</dbReference>
<evidence type="ECO:0000313" key="2">
    <source>
        <dbReference type="EMBL" id="OQP65648.1"/>
    </source>
</evidence>
<reference evidence="3" key="1">
    <citation type="submission" date="2016-04" db="EMBL/GenBank/DDBJ databases">
        <authorList>
            <person name="Chen L."/>
            <person name="Zhuang W."/>
            <person name="Wang G."/>
        </authorList>
    </citation>
    <scope>NUCLEOTIDE SEQUENCE [LARGE SCALE GENOMIC DNA]</scope>
    <source>
        <strain evidence="3">208</strain>
    </source>
</reference>
<dbReference type="Proteomes" id="UP000192276">
    <property type="component" value="Unassembled WGS sequence"/>
</dbReference>
<organism evidence="2 3">
    <name type="scientific">Niastella populi</name>
    <dbReference type="NCBI Taxonomy" id="550983"/>
    <lineage>
        <taxon>Bacteria</taxon>
        <taxon>Pseudomonadati</taxon>
        <taxon>Bacteroidota</taxon>
        <taxon>Chitinophagia</taxon>
        <taxon>Chitinophagales</taxon>
        <taxon>Chitinophagaceae</taxon>
        <taxon>Niastella</taxon>
    </lineage>
</organism>
<dbReference type="EMBL" id="LWBP01000067">
    <property type="protein sequence ID" value="OQP65648.1"/>
    <property type="molecule type" value="Genomic_DNA"/>
</dbReference>
<evidence type="ECO:0000313" key="3">
    <source>
        <dbReference type="Proteomes" id="UP000192276"/>
    </source>
</evidence>
<evidence type="ECO:0000259" key="1">
    <source>
        <dbReference type="Pfam" id="PF05117"/>
    </source>
</evidence>
<comment type="caution">
    <text evidence="2">The sequence shown here is derived from an EMBL/GenBank/DDBJ whole genome shotgun (WGS) entry which is preliminary data.</text>
</comment>